<dbReference type="InterPro" id="IPR050207">
    <property type="entry name" value="Trans_regulatory_Fis"/>
</dbReference>
<dbReference type="RefSeq" id="WP_016353952.1">
    <property type="nucleotide sequence ID" value="NC_021291.1"/>
</dbReference>
<dbReference type="PRINTS" id="PR01590">
    <property type="entry name" value="HTHFIS"/>
</dbReference>
<evidence type="ECO:0000259" key="4">
    <source>
        <dbReference type="Pfam" id="PF02954"/>
    </source>
</evidence>
<dbReference type="PIRSF" id="PIRSF002097">
    <property type="entry name" value="DNA-binding_Fis"/>
    <property type="match status" value="1"/>
</dbReference>
<dbReference type="InterPro" id="IPR005412">
    <property type="entry name" value="Fis_DNA-bd"/>
</dbReference>
<evidence type="ECO:0000313" key="6">
    <source>
        <dbReference type="Proteomes" id="UP000017881"/>
    </source>
</evidence>
<dbReference type="Gene3D" id="1.10.10.60">
    <property type="entry name" value="Homeodomain-like"/>
    <property type="match status" value="1"/>
</dbReference>
<dbReference type="PANTHER" id="PTHR47918">
    <property type="entry name" value="DNA-BINDING PROTEIN FIS"/>
    <property type="match status" value="1"/>
</dbReference>
<comment type="similarity">
    <text evidence="1">Belongs to the transcriptional regulatory Fis family.</text>
</comment>
<feature type="domain" description="DNA binding HTH" evidence="4">
    <location>
        <begin position="43"/>
        <end position="83"/>
    </location>
</feature>
<dbReference type="GO" id="GO:0006355">
    <property type="term" value="P:regulation of DNA-templated transcription"/>
    <property type="evidence" value="ECO:0007669"/>
    <property type="project" value="InterPro"/>
</dbReference>
<evidence type="ECO:0000256" key="2">
    <source>
        <dbReference type="ARBA" id="ARBA00023125"/>
    </source>
</evidence>
<protein>
    <recommendedName>
        <fullName evidence="3">Putative Fis-like DNA-binding protein</fullName>
    </recommendedName>
</protein>
<evidence type="ECO:0000256" key="3">
    <source>
        <dbReference type="ARBA" id="ARBA00029540"/>
    </source>
</evidence>
<keyword evidence="2 5" id="KW-0238">DNA-binding</keyword>
<organism evidence="5 6">
    <name type="scientific">Spiribacter salinus M19-40</name>
    <dbReference type="NCBI Taxonomy" id="1260251"/>
    <lineage>
        <taxon>Bacteria</taxon>
        <taxon>Pseudomonadati</taxon>
        <taxon>Pseudomonadota</taxon>
        <taxon>Gammaproteobacteria</taxon>
        <taxon>Chromatiales</taxon>
        <taxon>Ectothiorhodospiraceae</taxon>
        <taxon>Spiribacter</taxon>
    </lineage>
</organism>
<sequence>MPDKPRQDCPGVGPIGTCVRDTVTSYFEQLDGHSCCDLHRMVIEEAEAPLFETVMHACGGNQTRAAEALGINRGTLRKKLRQYGLDEQ</sequence>
<evidence type="ECO:0000313" key="5">
    <source>
        <dbReference type="EMBL" id="AGM41645.1"/>
    </source>
</evidence>
<dbReference type="OrthoDB" id="9802388at2"/>
<dbReference type="Pfam" id="PF02954">
    <property type="entry name" value="HTH_8"/>
    <property type="match status" value="1"/>
</dbReference>
<dbReference type="HOGENOM" id="CLU_158040_2_1_6"/>
<dbReference type="SUPFAM" id="SSF46689">
    <property type="entry name" value="Homeodomain-like"/>
    <property type="match status" value="1"/>
</dbReference>
<dbReference type="Proteomes" id="UP000017881">
    <property type="component" value="Chromosome"/>
</dbReference>
<dbReference type="PATRIC" id="fig|1260251.3.peg.1570"/>
<dbReference type="KEGG" id="ssal:SPISAL_07755"/>
<name>R4V9M0_9GAMM</name>
<dbReference type="PANTHER" id="PTHR47918:SF1">
    <property type="entry name" value="DNA-BINDING PROTEIN FIS"/>
    <property type="match status" value="1"/>
</dbReference>
<accession>R4V9M0</accession>
<proteinExistence type="inferred from homology"/>
<dbReference type="GO" id="GO:0043565">
    <property type="term" value="F:sequence-specific DNA binding"/>
    <property type="evidence" value="ECO:0007669"/>
    <property type="project" value="InterPro"/>
</dbReference>
<dbReference type="InterPro" id="IPR009057">
    <property type="entry name" value="Homeodomain-like_sf"/>
</dbReference>
<keyword evidence="6" id="KW-1185">Reference proteome</keyword>
<dbReference type="InterPro" id="IPR002197">
    <property type="entry name" value="HTH_Fis"/>
</dbReference>
<gene>
    <name evidence="5" type="ORF">SPISAL_07755</name>
</gene>
<dbReference type="EMBL" id="CP005963">
    <property type="protein sequence ID" value="AGM41645.1"/>
    <property type="molecule type" value="Genomic_DNA"/>
</dbReference>
<evidence type="ECO:0000256" key="1">
    <source>
        <dbReference type="ARBA" id="ARBA00008559"/>
    </source>
</evidence>
<dbReference type="eggNOG" id="COG2901">
    <property type="taxonomic scope" value="Bacteria"/>
</dbReference>
<dbReference type="AlphaFoldDB" id="R4V9M0"/>
<reference evidence="5 6" key="1">
    <citation type="journal article" date="2013" name="Genome Announc.">
        <title>Draft Genome of Spiribacter salinus M19-40, an Abundant Gammaproteobacterium in Aquatic Hypersaline Environments.</title>
        <authorList>
            <person name="Leon M.J."/>
            <person name="Ghai R."/>
            <person name="Fernandez A.B."/>
            <person name="Sanchez-Porro C."/>
            <person name="Rodriguez-Valera F."/>
            <person name="Ventosa A."/>
        </authorList>
    </citation>
    <scope>NUCLEOTIDE SEQUENCE [LARGE SCALE GENOMIC DNA]</scope>
    <source>
        <strain evidence="5">M19-40</strain>
    </source>
</reference>